<dbReference type="Proteomes" id="UP000214606">
    <property type="component" value="Chromosome"/>
</dbReference>
<dbReference type="GeneID" id="301124348"/>
<accession>A0A165Y6L4</accession>
<dbReference type="EMBL" id="CP017703">
    <property type="protein sequence ID" value="ASS89701.1"/>
    <property type="molecule type" value="Genomic_DNA"/>
</dbReference>
<evidence type="ECO:0000313" key="1">
    <source>
        <dbReference type="EMBL" id="ASS89701.1"/>
    </source>
</evidence>
<accession>A0A161XP07</accession>
<dbReference type="RefSeq" id="WP_063387598.1">
    <property type="nucleotide sequence ID" value="NZ_CP017703.1"/>
</dbReference>
<evidence type="ECO:0000313" key="2">
    <source>
        <dbReference type="EMBL" id="KZN96780.1"/>
    </source>
</evidence>
<dbReference type="InterPro" id="IPR005585">
    <property type="entry name" value="DUF327"/>
</dbReference>
<dbReference type="KEGG" id="apak:AP3564_05060"/>
<reference evidence="2 3" key="1">
    <citation type="submission" date="2016-04" db="EMBL/GenBank/DDBJ databases">
        <title>Draft genome sequence of Aeribacillus pallidus 8m3 from petroleum reservoir.</title>
        <authorList>
            <person name="Poltaraus A.B."/>
            <person name="Nazina T.N."/>
            <person name="Tourova T.P."/>
            <person name="Malakho S.M."/>
            <person name="Korshunova A.V."/>
            <person name="Sokolova D.S."/>
        </authorList>
    </citation>
    <scope>NUCLEOTIDE SEQUENCE [LARGE SCALE GENOMIC DNA]</scope>
    <source>
        <strain evidence="2 3">8m3</strain>
    </source>
</reference>
<dbReference type="Gene3D" id="1.20.120.490">
    <property type="entry name" value="Hypothetical protein TM1646-like domain"/>
    <property type="match status" value="1"/>
</dbReference>
<organism evidence="2 3">
    <name type="scientific">Aeribacillus pallidus</name>
    <dbReference type="NCBI Taxonomy" id="33936"/>
    <lineage>
        <taxon>Bacteria</taxon>
        <taxon>Bacillati</taxon>
        <taxon>Bacillota</taxon>
        <taxon>Bacilli</taxon>
        <taxon>Bacillales</taxon>
        <taxon>Bacillaceae</taxon>
        <taxon>Aeribacillus</taxon>
    </lineage>
</organism>
<evidence type="ECO:0000313" key="4">
    <source>
        <dbReference type="Proteomes" id="UP000214606"/>
    </source>
</evidence>
<proteinExistence type="predicted"/>
<gene>
    <name evidence="1" type="ORF">AP3564_05060</name>
    <name evidence="2" type="ORF">AZI98_07180</name>
</gene>
<evidence type="ECO:0000313" key="3">
    <source>
        <dbReference type="Proteomes" id="UP000076476"/>
    </source>
</evidence>
<dbReference type="EMBL" id="LWBR01000015">
    <property type="protein sequence ID" value="KZN96780.1"/>
    <property type="molecule type" value="Genomic_DNA"/>
</dbReference>
<dbReference type="Pfam" id="PF03885">
    <property type="entry name" value="DUF327"/>
    <property type="match status" value="1"/>
</dbReference>
<name>A0A165Y6L4_9BACI</name>
<dbReference type="STRING" id="33936.AZI98_07180"/>
<reference evidence="1 4" key="2">
    <citation type="submission" date="2016-10" db="EMBL/GenBank/DDBJ databases">
        <title>The whole genome sequencing and assembly of Aeribacillus pallidus KCTC3564 strain.</title>
        <authorList>
            <person name="Lee Y.-J."/>
            <person name="Park M.-K."/>
            <person name="Yi H."/>
            <person name="Bahn Y.-S."/>
            <person name="Kim J.F."/>
            <person name="Lee D.-W."/>
        </authorList>
    </citation>
    <scope>NUCLEOTIDE SEQUENCE [LARGE SCALE GENOMIC DNA]</scope>
    <source>
        <strain evidence="1 4">KCTC3564</strain>
    </source>
</reference>
<evidence type="ECO:0008006" key="5">
    <source>
        <dbReference type="Google" id="ProtNLM"/>
    </source>
</evidence>
<dbReference type="SUPFAM" id="SSF158397">
    <property type="entry name" value="TM1646-like"/>
    <property type="match status" value="1"/>
</dbReference>
<protein>
    <recommendedName>
        <fullName evidence="5">DUF327 domain-containing protein</fullName>
    </recommendedName>
</protein>
<sequence length="146" mass="17181">MKVNEDLRTILPKQTIEQNGTQNRSKIFSQMVEKHESKLHEEQWKQLLNELEEAGERLSKSRNMHDLSKFKRLVKRLIRETIEFGMGVKESKSWDFYGNRRNLKIVSQIDQKLVELTEEILNKEKDAVNILGKIGEIKGLIVNLYT</sequence>
<dbReference type="InterPro" id="IPR024042">
    <property type="entry name" value="TM1646-like_dom_sf"/>
</dbReference>
<keyword evidence="3" id="KW-1185">Reference proteome</keyword>
<dbReference type="AlphaFoldDB" id="A0A165Y6L4"/>
<dbReference type="Proteomes" id="UP000076476">
    <property type="component" value="Unassembled WGS sequence"/>
</dbReference>
<dbReference type="OrthoDB" id="1680946at2"/>